<organism evidence="4 5">
    <name type="scientific">Polyangium sorediatum</name>
    <dbReference type="NCBI Taxonomy" id="889274"/>
    <lineage>
        <taxon>Bacteria</taxon>
        <taxon>Pseudomonadati</taxon>
        <taxon>Myxococcota</taxon>
        <taxon>Polyangia</taxon>
        <taxon>Polyangiales</taxon>
        <taxon>Polyangiaceae</taxon>
        <taxon>Polyangium</taxon>
    </lineage>
</organism>
<dbReference type="EMBL" id="JARZHI010000071">
    <property type="protein sequence ID" value="MDI1436009.1"/>
    <property type="molecule type" value="Genomic_DNA"/>
</dbReference>
<evidence type="ECO:0000256" key="3">
    <source>
        <dbReference type="RuleBase" id="RU363015"/>
    </source>
</evidence>
<dbReference type="Pfam" id="PF03641">
    <property type="entry name" value="Lysine_decarbox"/>
    <property type="match status" value="1"/>
</dbReference>
<sequence>MNSTRTYFRRVAVYCGSSGGVGTHYLDAARAAGSFLAERGIDLVYGGGRVGMMGAVAEGALMKGGRVYGVIPEKLKARELAHEGLTELFIVDSMHARKTMMASMADAFVALPGGWGTLEEVFEVVTWSQLNYHKKPVGLLNVRGYYDHLVAFLDHAMTEGFIRPIHRPLCASADTMDALLDRLSKLQIPDIGRWIDKP</sequence>
<dbReference type="Proteomes" id="UP001160301">
    <property type="component" value="Unassembled WGS sequence"/>
</dbReference>
<proteinExistence type="inferred from homology"/>
<keyword evidence="5" id="KW-1185">Reference proteome</keyword>
<comment type="caution">
    <text evidence="4">The sequence shown here is derived from an EMBL/GenBank/DDBJ whole genome shotgun (WGS) entry which is preliminary data.</text>
</comment>
<evidence type="ECO:0000313" key="5">
    <source>
        <dbReference type="Proteomes" id="UP001160301"/>
    </source>
</evidence>
<keyword evidence="3" id="KW-0203">Cytokinin biosynthesis</keyword>
<dbReference type="NCBIfam" id="TIGR00730">
    <property type="entry name" value="Rossman fold protein, TIGR00730 family"/>
    <property type="match status" value="1"/>
</dbReference>
<accession>A0ABT6P5X8</accession>
<gene>
    <name evidence="4" type="ORF">QHF89_41275</name>
</gene>
<name>A0ABT6P5X8_9BACT</name>
<evidence type="ECO:0000256" key="1">
    <source>
        <dbReference type="ARBA" id="ARBA00000274"/>
    </source>
</evidence>
<evidence type="ECO:0000256" key="2">
    <source>
        <dbReference type="ARBA" id="ARBA00006763"/>
    </source>
</evidence>
<dbReference type="InterPro" id="IPR031100">
    <property type="entry name" value="LOG_fam"/>
</dbReference>
<dbReference type="EC" id="3.2.2.n1" evidence="3"/>
<comment type="similarity">
    <text evidence="2 3">Belongs to the LOG family.</text>
</comment>
<protein>
    <recommendedName>
        <fullName evidence="3">Cytokinin riboside 5'-monophosphate phosphoribohydrolase</fullName>
        <ecNumber evidence="3">3.2.2.n1</ecNumber>
    </recommendedName>
</protein>
<comment type="catalytic activity">
    <reaction evidence="1">
        <text>AMP + H2O = D-ribose 5-phosphate + adenine</text>
        <dbReference type="Rhea" id="RHEA:20129"/>
        <dbReference type="ChEBI" id="CHEBI:15377"/>
        <dbReference type="ChEBI" id="CHEBI:16708"/>
        <dbReference type="ChEBI" id="CHEBI:78346"/>
        <dbReference type="ChEBI" id="CHEBI:456215"/>
        <dbReference type="EC" id="3.2.2.4"/>
    </reaction>
</comment>
<dbReference type="InterPro" id="IPR005269">
    <property type="entry name" value="LOG"/>
</dbReference>
<evidence type="ECO:0000313" key="4">
    <source>
        <dbReference type="EMBL" id="MDI1436009.1"/>
    </source>
</evidence>
<dbReference type="Gene3D" id="3.40.50.450">
    <property type="match status" value="1"/>
</dbReference>
<keyword evidence="3" id="KW-0378">Hydrolase</keyword>
<dbReference type="PANTHER" id="PTHR31223">
    <property type="entry name" value="LOG FAMILY PROTEIN YJL055W"/>
    <property type="match status" value="1"/>
</dbReference>
<dbReference type="PANTHER" id="PTHR31223:SF70">
    <property type="entry name" value="LOG FAMILY PROTEIN YJL055W"/>
    <property type="match status" value="1"/>
</dbReference>
<dbReference type="SUPFAM" id="SSF102405">
    <property type="entry name" value="MCP/YpsA-like"/>
    <property type="match status" value="1"/>
</dbReference>
<dbReference type="RefSeq" id="WP_136970417.1">
    <property type="nucleotide sequence ID" value="NZ_JARZHI010000071.1"/>
</dbReference>
<reference evidence="4 5" key="1">
    <citation type="submission" date="2023-04" db="EMBL/GenBank/DDBJ databases">
        <title>The genome sequence of Polyangium sorediatum DSM14670.</title>
        <authorList>
            <person name="Zhang X."/>
        </authorList>
    </citation>
    <scope>NUCLEOTIDE SEQUENCE [LARGE SCALE GENOMIC DNA]</scope>
    <source>
        <strain evidence="4 5">DSM 14670</strain>
    </source>
</reference>